<comment type="caution">
    <text evidence="8">The sequence shown here is derived from an EMBL/GenBank/DDBJ whole genome shotgun (WGS) entry which is preliminary data.</text>
</comment>
<dbReference type="InterPro" id="IPR002328">
    <property type="entry name" value="ADH_Zn_CS"/>
</dbReference>
<dbReference type="SUPFAM" id="SSF51735">
    <property type="entry name" value="NAD(P)-binding Rossmann-fold domains"/>
    <property type="match status" value="1"/>
</dbReference>
<comment type="similarity">
    <text evidence="2 6">Belongs to the zinc-containing alcohol dehydrogenase family.</text>
</comment>
<comment type="cofactor">
    <cofactor evidence="1 6">
        <name>Zn(2+)</name>
        <dbReference type="ChEBI" id="CHEBI:29105"/>
    </cofactor>
</comment>
<gene>
    <name evidence="8" type="ORF">EBO15_28830</name>
</gene>
<evidence type="ECO:0000313" key="8">
    <source>
        <dbReference type="EMBL" id="RMI39687.1"/>
    </source>
</evidence>
<organism evidence="8 9">
    <name type="scientific">Actinomadura harenae</name>
    <dbReference type="NCBI Taxonomy" id="2483351"/>
    <lineage>
        <taxon>Bacteria</taxon>
        <taxon>Bacillati</taxon>
        <taxon>Actinomycetota</taxon>
        <taxon>Actinomycetes</taxon>
        <taxon>Streptosporangiales</taxon>
        <taxon>Thermomonosporaceae</taxon>
        <taxon>Actinomadura</taxon>
    </lineage>
</organism>
<dbReference type="CDD" id="cd08278">
    <property type="entry name" value="benzyl_alcohol_DH"/>
    <property type="match status" value="1"/>
</dbReference>
<dbReference type="RefSeq" id="WP_122197602.1">
    <property type="nucleotide sequence ID" value="NZ_JBHSKC010000009.1"/>
</dbReference>
<reference evidence="8 9" key="1">
    <citation type="submission" date="2018-10" db="EMBL/GenBank/DDBJ databases">
        <title>Isolation from soil.</title>
        <authorList>
            <person name="Hu J."/>
        </authorList>
    </citation>
    <scope>NUCLEOTIDE SEQUENCE [LARGE SCALE GENOMIC DNA]</scope>
    <source>
        <strain evidence="8 9">NEAU-Ht49</strain>
    </source>
</reference>
<dbReference type="AlphaFoldDB" id="A0A3M2LQM4"/>
<dbReference type="Gene3D" id="3.40.50.720">
    <property type="entry name" value="NAD(P)-binding Rossmann-like Domain"/>
    <property type="match status" value="1"/>
</dbReference>
<dbReference type="PROSITE" id="PS00059">
    <property type="entry name" value="ADH_ZINC"/>
    <property type="match status" value="1"/>
</dbReference>
<evidence type="ECO:0000313" key="9">
    <source>
        <dbReference type="Proteomes" id="UP000282674"/>
    </source>
</evidence>
<sequence>MVTAKAGVTATAGGTAKAGVTATAAVLRAHDGPYTLEPVELAEPGPGEVLVRIAGVGMCHTDLLGRVPGDRVPKPVVLGHEGSGVVEAVGPGASGLAVGDHVVLSYDSCGLCANCGDGRPGYCVQMARLNLAAAVVDGRPRAFDRAGSPVHNRWFGQSSFASHAIATVRNTVKVDPEAPIEILGPLGCGIQTGAGSVLLALSVRPGEAIAVFGAGAVGLSAVMAARLAGANPIVAVDLHASRRDLALELGATHAFDGADPDLARRLRALVSDGFHHTLDTTARPDVVATAVAALRTTGVCGLVGVGREDYRLDSTLMLMGRTVRGIIEGDAVPRTFVPRMIDLWRRGLLPFDRLVQTYPLADIARAEADAMSGTTVKPVLLP</sequence>
<evidence type="ECO:0000256" key="4">
    <source>
        <dbReference type="ARBA" id="ARBA00022833"/>
    </source>
</evidence>
<name>A0A3M2LQM4_9ACTN</name>
<keyword evidence="3 6" id="KW-0479">Metal-binding</keyword>
<dbReference type="GO" id="GO:0008270">
    <property type="term" value="F:zinc ion binding"/>
    <property type="evidence" value="ECO:0007669"/>
    <property type="project" value="InterPro"/>
</dbReference>
<dbReference type="InterPro" id="IPR020843">
    <property type="entry name" value="ER"/>
</dbReference>
<dbReference type="Pfam" id="PF08240">
    <property type="entry name" value="ADH_N"/>
    <property type="match status" value="1"/>
</dbReference>
<keyword evidence="9" id="KW-1185">Reference proteome</keyword>
<dbReference type="Proteomes" id="UP000282674">
    <property type="component" value="Unassembled WGS sequence"/>
</dbReference>
<dbReference type="EMBL" id="RFFG01000063">
    <property type="protein sequence ID" value="RMI39687.1"/>
    <property type="molecule type" value="Genomic_DNA"/>
</dbReference>
<dbReference type="SMART" id="SM00829">
    <property type="entry name" value="PKS_ER"/>
    <property type="match status" value="1"/>
</dbReference>
<evidence type="ECO:0000256" key="3">
    <source>
        <dbReference type="ARBA" id="ARBA00022723"/>
    </source>
</evidence>
<protein>
    <submittedName>
        <fullName evidence="8">NAD(P)-dependent alcohol dehydrogenase</fullName>
    </submittedName>
</protein>
<dbReference type="InterPro" id="IPR013149">
    <property type="entry name" value="ADH-like_C"/>
</dbReference>
<dbReference type="InterPro" id="IPR011032">
    <property type="entry name" value="GroES-like_sf"/>
</dbReference>
<evidence type="ECO:0000256" key="2">
    <source>
        <dbReference type="ARBA" id="ARBA00008072"/>
    </source>
</evidence>
<evidence type="ECO:0000256" key="6">
    <source>
        <dbReference type="RuleBase" id="RU361277"/>
    </source>
</evidence>
<dbReference type="SUPFAM" id="SSF50129">
    <property type="entry name" value="GroES-like"/>
    <property type="match status" value="1"/>
</dbReference>
<dbReference type="PANTHER" id="PTHR43350:SF21">
    <property type="entry name" value="S-NITROSOMYCOTHIOL REDUCTASE MSCR"/>
    <property type="match status" value="1"/>
</dbReference>
<keyword evidence="4 6" id="KW-0862">Zinc</keyword>
<accession>A0A3M2LQM4</accession>
<dbReference type="InterPro" id="IPR013154">
    <property type="entry name" value="ADH-like_N"/>
</dbReference>
<dbReference type="Gene3D" id="3.90.180.10">
    <property type="entry name" value="Medium-chain alcohol dehydrogenases, catalytic domain"/>
    <property type="match status" value="1"/>
</dbReference>
<dbReference type="FunFam" id="3.40.50.720:FF:000003">
    <property type="entry name" value="S-(hydroxymethyl)glutathione dehydrogenase"/>
    <property type="match status" value="1"/>
</dbReference>
<evidence type="ECO:0000256" key="1">
    <source>
        <dbReference type="ARBA" id="ARBA00001947"/>
    </source>
</evidence>
<dbReference type="InterPro" id="IPR036291">
    <property type="entry name" value="NAD(P)-bd_dom_sf"/>
</dbReference>
<evidence type="ECO:0000256" key="5">
    <source>
        <dbReference type="ARBA" id="ARBA00023002"/>
    </source>
</evidence>
<dbReference type="GO" id="GO:0016491">
    <property type="term" value="F:oxidoreductase activity"/>
    <property type="evidence" value="ECO:0007669"/>
    <property type="project" value="UniProtKB-KW"/>
</dbReference>
<dbReference type="OrthoDB" id="334894at2"/>
<dbReference type="Pfam" id="PF00107">
    <property type="entry name" value="ADH_zinc_N"/>
    <property type="match status" value="1"/>
</dbReference>
<feature type="domain" description="Enoyl reductase (ER)" evidence="7">
    <location>
        <begin position="32"/>
        <end position="380"/>
    </location>
</feature>
<keyword evidence="5" id="KW-0560">Oxidoreductase</keyword>
<evidence type="ECO:0000259" key="7">
    <source>
        <dbReference type="SMART" id="SM00829"/>
    </source>
</evidence>
<dbReference type="PANTHER" id="PTHR43350">
    <property type="entry name" value="NAD-DEPENDENT ALCOHOL DEHYDROGENASE"/>
    <property type="match status" value="1"/>
</dbReference>
<proteinExistence type="inferred from homology"/>